<dbReference type="RefSeq" id="WP_381262888.1">
    <property type="nucleotide sequence ID" value="NZ_JBHTBI010000069.1"/>
</dbReference>
<accession>A0ABW2VSJ0</accession>
<proteinExistence type="predicted"/>
<dbReference type="EMBL" id="JBHTEC010000001">
    <property type="protein sequence ID" value="MFD0287458.1"/>
    <property type="molecule type" value="Genomic_DNA"/>
</dbReference>
<comment type="caution">
    <text evidence="1">The sequence shown here is derived from an EMBL/GenBank/DDBJ whole genome shotgun (WGS) entry which is preliminary data.</text>
</comment>
<protein>
    <recommendedName>
        <fullName evidence="3">Transposase IS30-like HTH domain-containing protein</fullName>
    </recommendedName>
</protein>
<dbReference type="Gene3D" id="1.10.10.60">
    <property type="entry name" value="Homeodomain-like"/>
    <property type="match status" value="1"/>
</dbReference>
<organism evidence="1 2">
    <name type="scientific">Streptomyces lutosisoli</name>
    <dbReference type="NCBI Taxonomy" id="2665721"/>
    <lineage>
        <taxon>Bacteria</taxon>
        <taxon>Bacillati</taxon>
        <taxon>Actinomycetota</taxon>
        <taxon>Actinomycetes</taxon>
        <taxon>Kitasatosporales</taxon>
        <taxon>Streptomycetaceae</taxon>
        <taxon>Streptomyces</taxon>
    </lineage>
</organism>
<reference evidence="2" key="1">
    <citation type="journal article" date="2019" name="Int. J. Syst. Evol. Microbiol.">
        <title>The Global Catalogue of Microorganisms (GCM) 10K type strain sequencing project: providing services to taxonomists for standard genome sequencing and annotation.</title>
        <authorList>
            <consortium name="The Broad Institute Genomics Platform"/>
            <consortium name="The Broad Institute Genome Sequencing Center for Infectious Disease"/>
            <person name="Wu L."/>
            <person name="Ma J."/>
        </authorList>
    </citation>
    <scope>NUCLEOTIDE SEQUENCE [LARGE SCALE GENOMIC DNA]</scope>
    <source>
        <strain evidence="2">CGMCC 4.7198</strain>
    </source>
</reference>
<evidence type="ECO:0000313" key="1">
    <source>
        <dbReference type="EMBL" id="MFD0287458.1"/>
    </source>
</evidence>
<gene>
    <name evidence="1" type="ORF">ACFQZP_38555</name>
</gene>
<sequence length="84" mass="9642">MRPTVAVPEPNIAPQPTALPRTAIVVRTRQRHQDVHELLDQGRTLSAIARRLRLDRKTVRRFENTDLEVLMASARDRRPGLIAR</sequence>
<name>A0ABW2VSJ0_9ACTN</name>
<evidence type="ECO:0000313" key="2">
    <source>
        <dbReference type="Proteomes" id="UP001596957"/>
    </source>
</evidence>
<evidence type="ECO:0008006" key="3">
    <source>
        <dbReference type="Google" id="ProtNLM"/>
    </source>
</evidence>
<dbReference type="Proteomes" id="UP001596957">
    <property type="component" value="Unassembled WGS sequence"/>
</dbReference>
<keyword evidence="2" id="KW-1185">Reference proteome</keyword>